<comment type="caution">
    <text evidence="2">The sequence shown here is derived from an EMBL/GenBank/DDBJ whole genome shotgun (WGS) entry which is preliminary data.</text>
</comment>
<name>A0A9N9CFM5_9GLOM</name>
<organism evidence="2 3">
    <name type="scientific">Dentiscutata erythropus</name>
    <dbReference type="NCBI Taxonomy" id="1348616"/>
    <lineage>
        <taxon>Eukaryota</taxon>
        <taxon>Fungi</taxon>
        <taxon>Fungi incertae sedis</taxon>
        <taxon>Mucoromycota</taxon>
        <taxon>Glomeromycotina</taxon>
        <taxon>Glomeromycetes</taxon>
        <taxon>Diversisporales</taxon>
        <taxon>Gigasporaceae</taxon>
        <taxon>Dentiscutata</taxon>
    </lineage>
</organism>
<keyword evidence="1" id="KW-1133">Transmembrane helix</keyword>
<dbReference type="OrthoDB" id="432528at2759"/>
<evidence type="ECO:0000313" key="2">
    <source>
        <dbReference type="EMBL" id="CAG8599741.1"/>
    </source>
</evidence>
<gene>
    <name evidence="2" type="ORF">DERYTH_LOCUS7582</name>
</gene>
<sequence length="128" mass="14249">MTVFDINSMSLKNLNTLNAPQPLEYYAAVLLKNDIIIYIGGIQNTSQVLVEANMSEANFPKSFISNVSTPSNSKFKLIIGLSVGIFCLVCFAVVEFLIYKKIQRREIIKIPSSSETREIIEIPGSSKE</sequence>
<dbReference type="EMBL" id="CAJVPY010003717">
    <property type="protein sequence ID" value="CAG8599741.1"/>
    <property type="molecule type" value="Genomic_DNA"/>
</dbReference>
<evidence type="ECO:0000313" key="3">
    <source>
        <dbReference type="Proteomes" id="UP000789405"/>
    </source>
</evidence>
<reference evidence="2" key="1">
    <citation type="submission" date="2021-06" db="EMBL/GenBank/DDBJ databases">
        <authorList>
            <person name="Kallberg Y."/>
            <person name="Tangrot J."/>
            <person name="Rosling A."/>
        </authorList>
    </citation>
    <scope>NUCLEOTIDE SEQUENCE</scope>
    <source>
        <strain evidence="2">MA453B</strain>
    </source>
</reference>
<dbReference type="AlphaFoldDB" id="A0A9N9CFM5"/>
<proteinExistence type="predicted"/>
<accession>A0A9N9CFM5</accession>
<feature type="transmembrane region" description="Helical" evidence="1">
    <location>
        <begin position="77"/>
        <end position="99"/>
    </location>
</feature>
<dbReference type="Proteomes" id="UP000789405">
    <property type="component" value="Unassembled WGS sequence"/>
</dbReference>
<keyword evidence="1" id="KW-0812">Transmembrane</keyword>
<keyword evidence="3" id="KW-1185">Reference proteome</keyword>
<protein>
    <submittedName>
        <fullName evidence="2">24579_t:CDS:1</fullName>
    </submittedName>
</protein>
<evidence type="ECO:0000256" key="1">
    <source>
        <dbReference type="SAM" id="Phobius"/>
    </source>
</evidence>
<keyword evidence="1" id="KW-0472">Membrane</keyword>